<feature type="signal peptide" evidence="2">
    <location>
        <begin position="1"/>
        <end position="31"/>
    </location>
</feature>
<evidence type="ECO:0008006" key="5">
    <source>
        <dbReference type="Google" id="ProtNLM"/>
    </source>
</evidence>
<feature type="transmembrane region" description="Helical" evidence="1">
    <location>
        <begin position="79"/>
        <end position="97"/>
    </location>
</feature>
<keyword evidence="1" id="KW-0812">Transmembrane</keyword>
<feature type="chain" id="PRO_5015588198" description="TrbC/VIRB2 family protein" evidence="2">
    <location>
        <begin position="32"/>
        <end position="118"/>
    </location>
</feature>
<keyword evidence="2" id="KW-0732">Signal</keyword>
<keyword evidence="1" id="KW-1133">Transmembrane helix</keyword>
<dbReference type="EMBL" id="LS398552">
    <property type="protein sequence ID" value="SPR09765.1"/>
    <property type="molecule type" value="Genomic_DNA"/>
</dbReference>
<dbReference type="GeneID" id="89459624"/>
<name>A0A2U3R981_ORITS</name>
<evidence type="ECO:0000256" key="2">
    <source>
        <dbReference type="SAM" id="SignalP"/>
    </source>
</evidence>
<organism evidence="3 4">
    <name type="scientific">Orientia tsutsugamushi</name>
    <name type="common">Rickettsia tsutsugamushi</name>
    <dbReference type="NCBI Taxonomy" id="784"/>
    <lineage>
        <taxon>Bacteria</taxon>
        <taxon>Pseudomonadati</taxon>
        <taxon>Pseudomonadota</taxon>
        <taxon>Alphaproteobacteria</taxon>
        <taxon>Rickettsiales</taxon>
        <taxon>Rickettsiaceae</taxon>
        <taxon>Rickettsieae</taxon>
        <taxon>Orientia</taxon>
    </lineage>
</organism>
<dbReference type="RefSeq" id="WP_109227502.1">
    <property type="nucleotide sequence ID" value="NZ_LS398552.1"/>
</dbReference>
<dbReference type="Pfam" id="PF04956">
    <property type="entry name" value="TrbC"/>
    <property type="match status" value="1"/>
</dbReference>
<keyword evidence="1" id="KW-0472">Membrane</keyword>
<reference evidence="4" key="1">
    <citation type="submission" date="2018-03" db="EMBL/GenBank/DDBJ databases">
        <authorList>
            <person name="Batty M. E."/>
            <person name="Batty M E."/>
        </authorList>
    </citation>
    <scope>NUCLEOTIDE SEQUENCE [LARGE SCALE GENOMIC DNA]</scope>
</reference>
<proteinExistence type="predicted"/>
<accession>A0A2U3R981</accession>
<dbReference type="Proteomes" id="UP000244943">
    <property type="component" value="Chromosome I"/>
</dbReference>
<evidence type="ECO:0000256" key="1">
    <source>
        <dbReference type="SAM" id="Phobius"/>
    </source>
</evidence>
<protein>
    <recommendedName>
        <fullName evidence="5">TrbC/VIRB2 family protein</fullName>
    </recommendedName>
</protein>
<dbReference type="InterPro" id="IPR007039">
    <property type="entry name" value="TrbC/VirB2"/>
</dbReference>
<feature type="transmembrane region" description="Helical" evidence="1">
    <location>
        <begin position="50"/>
        <end position="72"/>
    </location>
</feature>
<sequence precursor="true">MRLLSFKQNCYLKPLLMLCFFVLLLSNSVVSAQAQAAANNDPIGEKLCDIIGILSGRTTKAVCLIAIIALGITVFTGKVNWSTAMITVIAIIIITQAPKVYEFIAGKETNATQCQKKS</sequence>
<evidence type="ECO:0000313" key="3">
    <source>
        <dbReference type="EMBL" id="SPR09765.1"/>
    </source>
</evidence>
<evidence type="ECO:0000313" key="4">
    <source>
        <dbReference type="Proteomes" id="UP000244943"/>
    </source>
</evidence>
<dbReference type="AlphaFoldDB" id="A0A2U3R981"/>
<gene>
    <name evidence="3" type="ORF">UT76HP_01608</name>
</gene>